<comment type="caution">
    <text evidence="1">The sequence shown here is derived from an EMBL/GenBank/DDBJ whole genome shotgun (WGS) entry which is preliminary data.</text>
</comment>
<organism evidence="1 2">
    <name type="scientific">Dreissena polymorpha</name>
    <name type="common">Zebra mussel</name>
    <name type="synonym">Mytilus polymorpha</name>
    <dbReference type="NCBI Taxonomy" id="45954"/>
    <lineage>
        <taxon>Eukaryota</taxon>
        <taxon>Metazoa</taxon>
        <taxon>Spiralia</taxon>
        <taxon>Lophotrochozoa</taxon>
        <taxon>Mollusca</taxon>
        <taxon>Bivalvia</taxon>
        <taxon>Autobranchia</taxon>
        <taxon>Heteroconchia</taxon>
        <taxon>Euheterodonta</taxon>
        <taxon>Imparidentia</taxon>
        <taxon>Neoheterodontei</taxon>
        <taxon>Myida</taxon>
        <taxon>Dreissenoidea</taxon>
        <taxon>Dreissenidae</taxon>
        <taxon>Dreissena</taxon>
    </lineage>
</organism>
<dbReference type="AlphaFoldDB" id="A0A9D4NLZ9"/>
<reference evidence="1" key="1">
    <citation type="journal article" date="2019" name="bioRxiv">
        <title>The Genome of the Zebra Mussel, Dreissena polymorpha: A Resource for Invasive Species Research.</title>
        <authorList>
            <person name="McCartney M.A."/>
            <person name="Auch B."/>
            <person name="Kono T."/>
            <person name="Mallez S."/>
            <person name="Zhang Y."/>
            <person name="Obille A."/>
            <person name="Becker A."/>
            <person name="Abrahante J.E."/>
            <person name="Garbe J."/>
            <person name="Badalamenti J.P."/>
            <person name="Herman A."/>
            <person name="Mangelson H."/>
            <person name="Liachko I."/>
            <person name="Sullivan S."/>
            <person name="Sone E.D."/>
            <person name="Koren S."/>
            <person name="Silverstein K.A.T."/>
            <person name="Beckman K.B."/>
            <person name="Gohl D.M."/>
        </authorList>
    </citation>
    <scope>NUCLEOTIDE SEQUENCE</scope>
    <source>
        <strain evidence="1">Duluth1</strain>
        <tissue evidence="1">Whole animal</tissue>
    </source>
</reference>
<accession>A0A9D4NLZ9</accession>
<gene>
    <name evidence="1" type="ORF">DPMN_020039</name>
</gene>
<reference evidence="1" key="2">
    <citation type="submission" date="2020-11" db="EMBL/GenBank/DDBJ databases">
        <authorList>
            <person name="McCartney M.A."/>
            <person name="Auch B."/>
            <person name="Kono T."/>
            <person name="Mallez S."/>
            <person name="Becker A."/>
            <person name="Gohl D.M."/>
            <person name="Silverstein K.A.T."/>
            <person name="Koren S."/>
            <person name="Bechman K.B."/>
            <person name="Herman A."/>
            <person name="Abrahante J.E."/>
            <person name="Garbe J."/>
        </authorList>
    </citation>
    <scope>NUCLEOTIDE SEQUENCE</scope>
    <source>
        <strain evidence="1">Duluth1</strain>
        <tissue evidence="1">Whole animal</tissue>
    </source>
</reference>
<name>A0A9D4NLZ9_DREPO</name>
<keyword evidence="2" id="KW-1185">Reference proteome</keyword>
<sequence length="78" mass="8963">MPNWSNLSVDTFRWPALLPQIQMDLPQIQMDLPQIQMEIGKGTHGRAPFVARYCHVNSDCSPTLKRNILHKFMISIGK</sequence>
<dbReference type="Proteomes" id="UP000828390">
    <property type="component" value="Unassembled WGS sequence"/>
</dbReference>
<evidence type="ECO:0000313" key="1">
    <source>
        <dbReference type="EMBL" id="KAH3895872.1"/>
    </source>
</evidence>
<proteinExistence type="predicted"/>
<evidence type="ECO:0000313" key="2">
    <source>
        <dbReference type="Proteomes" id="UP000828390"/>
    </source>
</evidence>
<protein>
    <submittedName>
        <fullName evidence="1">Uncharacterized protein</fullName>
    </submittedName>
</protein>
<dbReference type="EMBL" id="JAIWYP010000001">
    <property type="protein sequence ID" value="KAH3895872.1"/>
    <property type="molecule type" value="Genomic_DNA"/>
</dbReference>